<dbReference type="EMBL" id="JAKWBI020000088">
    <property type="protein sequence ID" value="KAJ2903215.1"/>
    <property type="molecule type" value="Genomic_DNA"/>
</dbReference>
<protein>
    <recommendedName>
        <fullName evidence="3">Heterokaryon incompatibility domain-containing protein</fullName>
    </recommendedName>
</protein>
<keyword evidence="2" id="KW-1185">Reference proteome</keyword>
<organism evidence="1 2">
    <name type="scientific">Zalerion maritima</name>
    <dbReference type="NCBI Taxonomy" id="339359"/>
    <lineage>
        <taxon>Eukaryota</taxon>
        <taxon>Fungi</taxon>
        <taxon>Dikarya</taxon>
        <taxon>Ascomycota</taxon>
        <taxon>Pezizomycotina</taxon>
        <taxon>Sordariomycetes</taxon>
        <taxon>Lulworthiomycetidae</taxon>
        <taxon>Lulworthiales</taxon>
        <taxon>Lulworthiaceae</taxon>
        <taxon>Zalerion</taxon>
    </lineage>
</organism>
<dbReference type="InterPro" id="IPR052895">
    <property type="entry name" value="HetReg/Transcr_Mod"/>
</dbReference>
<dbReference type="AlphaFoldDB" id="A0AAD5WT27"/>
<dbReference type="PANTHER" id="PTHR24148:SF73">
    <property type="entry name" value="HET DOMAIN PROTEIN (AFU_ORTHOLOGUE AFUA_8G01020)"/>
    <property type="match status" value="1"/>
</dbReference>
<comment type="caution">
    <text evidence="1">The sequence shown here is derived from an EMBL/GenBank/DDBJ whole genome shotgun (WGS) entry which is preliminary data.</text>
</comment>
<sequence>MGSIYSAAKGVYVWLGPSNPTCRVLREDRSIPGICALQEAVRSVFLSSDWSRLWIVQEFVLAQRRHFFIGTETFNDAFLSTWMERLLITEDVKPECALYRFARDFGVQKPTCVARLIEKLGLIMPGLSPCWLTRVIYDAVLKREIDPLFDLHRRYHQLYEGVPKNGGEGYEL</sequence>
<reference evidence="1" key="1">
    <citation type="submission" date="2022-07" db="EMBL/GenBank/DDBJ databases">
        <title>Draft genome sequence of Zalerion maritima ATCC 34329, a (micro)plastics degrading marine fungus.</title>
        <authorList>
            <person name="Paco A."/>
            <person name="Goncalves M.F.M."/>
            <person name="Rocha-Santos T.A.P."/>
            <person name="Alves A."/>
        </authorList>
    </citation>
    <scope>NUCLEOTIDE SEQUENCE</scope>
    <source>
        <strain evidence="1">ATCC 34329</strain>
    </source>
</reference>
<evidence type="ECO:0008006" key="3">
    <source>
        <dbReference type="Google" id="ProtNLM"/>
    </source>
</evidence>
<name>A0AAD5WT27_9PEZI</name>
<dbReference type="PANTHER" id="PTHR24148">
    <property type="entry name" value="ANKYRIN REPEAT DOMAIN-CONTAINING PROTEIN 39 HOMOLOG-RELATED"/>
    <property type="match status" value="1"/>
</dbReference>
<evidence type="ECO:0000313" key="2">
    <source>
        <dbReference type="Proteomes" id="UP001201980"/>
    </source>
</evidence>
<evidence type="ECO:0000313" key="1">
    <source>
        <dbReference type="EMBL" id="KAJ2903215.1"/>
    </source>
</evidence>
<accession>A0AAD5WT27</accession>
<proteinExistence type="predicted"/>
<gene>
    <name evidence="1" type="ORF">MKZ38_010251</name>
</gene>
<dbReference type="Proteomes" id="UP001201980">
    <property type="component" value="Unassembled WGS sequence"/>
</dbReference>